<reference evidence="2" key="1">
    <citation type="submission" date="2021-08" db="EMBL/GenBank/DDBJ databases">
        <authorList>
            <person name="Zhang H."/>
            <person name="Xu M."/>
            <person name="Yu Z."/>
            <person name="Yang L."/>
            <person name="Cai Y."/>
        </authorList>
    </citation>
    <scope>NUCLEOTIDE SEQUENCE</scope>
    <source>
        <strain evidence="2">CHL1</strain>
    </source>
</reference>
<dbReference type="KEGG" id="cmet:K6K41_19790"/>
<sequence>MIDADDRKARIKDDAKGAMAPSQADSRNDGVHSARPEGEDGDATREADDHSAAVTPDTGPVPRTDR</sequence>
<dbReference type="RefSeq" id="WP_261402105.1">
    <property type="nucleotide sequence ID" value="NZ_CP081869.1"/>
</dbReference>
<feature type="compositionally biased region" description="Basic and acidic residues" evidence="1">
    <location>
        <begin position="1"/>
        <end position="16"/>
    </location>
</feature>
<organism evidence="2 3">
    <name type="scientific">Chenggangzhangella methanolivorans</name>
    <dbReference type="NCBI Taxonomy" id="1437009"/>
    <lineage>
        <taxon>Bacteria</taxon>
        <taxon>Pseudomonadati</taxon>
        <taxon>Pseudomonadota</taxon>
        <taxon>Alphaproteobacteria</taxon>
        <taxon>Hyphomicrobiales</taxon>
        <taxon>Methylopilaceae</taxon>
        <taxon>Chenggangzhangella</taxon>
    </lineage>
</organism>
<evidence type="ECO:0000313" key="3">
    <source>
        <dbReference type="Proteomes" id="UP000825701"/>
    </source>
</evidence>
<evidence type="ECO:0000313" key="2">
    <source>
        <dbReference type="EMBL" id="QZN99075.1"/>
    </source>
</evidence>
<name>A0A9E6RDH3_9HYPH</name>
<protein>
    <submittedName>
        <fullName evidence="2">Uncharacterized protein</fullName>
    </submittedName>
</protein>
<evidence type="ECO:0000256" key="1">
    <source>
        <dbReference type="SAM" id="MobiDB-lite"/>
    </source>
</evidence>
<proteinExistence type="predicted"/>
<dbReference type="EMBL" id="CP081869">
    <property type="protein sequence ID" value="QZN99075.1"/>
    <property type="molecule type" value="Genomic_DNA"/>
</dbReference>
<dbReference type="AlphaFoldDB" id="A0A9E6RDH3"/>
<accession>A0A9E6RDH3</accession>
<feature type="region of interest" description="Disordered" evidence="1">
    <location>
        <begin position="1"/>
        <end position="66"/>
    </location>
</feature>
<keyword evidence="3" id="KW-1185">Reference proteome</keyword>
<feature type="compositionally biased region" description="Basic and acidic residues" evidence="1">
    <location>
        <begin position="26"/>
        <end position="51"/>
    </location>
</feature>
<dbReference type="Proteomes" id="UP000825701">
    <property type="component" value="Chromosome"/>
</dbReference>
<gene>
    <name evidence="2" type="ORF">K6K41_19790</name>
</gene>